<sequence>MQQIETTLEHLGPTAAATLQPCAVSPFEALIAPGDVFRRPHEVLTHPGLSVPEKRAILASWASDARSVESDPALRCLSGSKAEPVPVDEVLDALLALDDEKLLWTRTEAPKQHSRAAFGVRWPRSPASKKHSIN</sequence>
<name>A0ABQ4S765_9HYPH</name>
<dbReference type="Proteomes" id="UP001055125">
    <property type="component" value="Unassembled WGS sequence"/>
</dbReference>
<evidence type="ECO:0000313" key="3">
    <source>
        <dbReference type="Proteomes" id="UP001055125"/>
    </source>
</evidence>
<organism evidence="2 3">
    <name type="scientific">Methylobacterium iners</name>
    <dbReference type="NCBI Taxonomy" id="418707"/>
    <lineage>
        <taxon>Bacteria</taxon>
        <taxon>Pseudomonadati</taxon>
        <taxon>Pseudomonadota</taxon>
        <taxon>Alphaproteobacteria</taxon>
        <taxon>Hyphomicrobiales</taxon>
        <taxon>Methylobacteriaceae</taxon>
        <taxon>Methylobacterium</taxon>
    </lineage>
</organism>
<protein>
    <submittedName>
        <fullName evidence="2">Uncharacterized protein</fullName>
    </submittedName>
</protein>
<proteinExistence type="predicted"/>
<gene>
    <name evidence="2" type="ORF">OCOJLMKI_4871</name>
</gene>
<dbReference type="EMBL" id="BPQP01000097">
    <property type="protein sequence ID" value="GJD97638.1"/>
    <property type="molecule type" value="Genomic_DNA"/>
</dbReference>
<reference evidence="2" key="1">
    <citation type="journal article" date="2021" name="Front. Microbiol.">
        <title>Comprehensive Comparative Genomics and Phenotyping of Methylobacterium Species.</title>
        <authorList>
            <person name="Alessa O."/>
            <person name="Ogura Y."/>
            <person name="Fujitani Y."/>
            <person name="Takami H."/>
            <person name="Hayashi T."/>
            <person name="Sahin N."/>
            <person name="Tani A."/>
        </authorList>
    </citation>
    <scope>NUCLEOTIDE SEQUENCE</scope>
    <source>
        <strain evidence="2">DSM 19015</strain>
    </source>
</reference>
<dbReference type="RefSeq" id="WP_238246694.1">
    <property type="nucleotide sequence ID" value="NZ_BPQP01000097.1"/>
</dbReference>
<evidence type="ECO:0000313" key="2">
    <source>
        <dbReference type="EMBL" id="GJD97638.1"/>
    </source>
</evidence>
<feature type="region of interest" description="Disordered" evidence="1">
    <location>
        <begin position="115"/>
        <end position="134"/>
    </location>
</feature>
<accession>A0ABQ4S765</accession>
<comment type="caution">
    <text evidence="2">The sequence shown here is derived from an EMBL/GenBank/DDBJ whole genome shotgun (WGS) entry which is preliminary data.</text>
</comment>
<keyword evidence="3" id="KW-1185">Reference proteome</keyword>
<evidence type="ECO:0000256" key="1">
    <source>
        <dbReference type="SAM" id="MobiDB-lite"/>
    </source>
</evidence>
<reference evidence="2" key="2">
    <citation type="submission" date="2021-08" db="EMBL/GenBank/DDBJ databases">
        <authorList>
            <person name="Tani A."/>
            <person name="Ola A."/>
            <person name="Ogura Y."/>
            <person name="Katsura K."/>
            <person name="Hayashi T."/>
        </authorList>
    </citation>
    <scope>NUCLEOTIDE SEQUENCE</scope>
    <source>
        <strain evidence="2">DSM 19015</strain>
    </source>
</reference>